<keyword evidence="2 4" id="KW-0521">NADP</keyword>
<evidence type="ECO:0000259" key="7">
    <source>
        <dbReference type="Pfam" id="PF03807"/>
    </source>
</evidence>
<dbReference type="NCBIfam" id="TIGR00112">
    <property type="entry name" value="proC"/>
    <property type="match status" value="1"/>
</dbReference>
<evidence type="ECO:0000256" key="5">
    <source>
        <dbReference type="RuleBase" id="RU003903"/>
    </source>
</evidence>
<dbReference type="InterPro" id="IPR008927">
    <property type="entry name" value="6-PGluconate_DH-like_C_sf"/>
</dbReference>
<dbReference type="GO" id="GO:0004735">
    <property type="term" value="F:pyrroline-5-carboxylate reductase activity"/>
    <property type="evidence" value="ECO:0007669"/>
    <property type="project" value="UniProtKB-EC"/>
</dbReference>
<dbReference type="GO" id="GO:0055129">
    <property type="term" value="P:L-proline biosynthetic process"/>
    <property type="evidence" value="ECO:0007669"/>
    <property type="project" value="UniProtKB-UniPathway"/>
</dbReference>
<dbReference type="FunFam" id="1.10.3730.10:FF:000001">
    <property type="entry name" value="Pyrroline-5-carboxylate reductase"/>
    <property type="match status" value="1"/>
</dbReference>
<dbReference type="HAMAP" id="MF_01925">
    <property type="entry name" value="P5C_reductase"/>
    <property type="match status" value="1"/>
</dbReference>
<feature type="chain" id="PRO_5019213292" description="Pyrroline-5-carboxylate reductase" evidence="6">
    <location>
        <begin position="17"/>
        <end position="286"/>
    </location>
</feature>
<comment type="catalytic activity">
    <reaction evidence="5">
        <text>L-proline + NADP(+) = (S)-1-pyrroline-5-carboxylate + NADPH + 2 H(+)</text>
        <dbReference type="Rhea" id="RHEA:14109"/>
        <dbReference type="ChEBI" id="CHEBI:15378"/>
        <dbReference type="ChEBI" id="CHEBI:17388"/>
        <dbReference type="ChEBI" id="CHEBI:57783"/>
        <dbReference type="ChEBI" id="CHEBI:58349"/>
        <dbReference type="ChEBI" id="CHEBI:60039"/>
        <dbReference type="EC" id="1.5.1.2"/>
    </reaction>
</comment>
<keyword evidence="3 5" id="KW-0560">Oxidoreductase</keyword>
<dbReference type="Gene3D" id="1.10.3730.10">
    <property type="entry name" value="ProC C-terminal domain-like"/>
    <property type="match status" value="1"/>
</dbReference>
<feature type="domain" description="Pyrroline-5-carboxylate reductase catalytic N-terminal" evidence="7">
    <location>
        <begin position="5"/>
        <end position="115"/>
    </location>
</feature>
<dbReference type="InterPro" id="IPR036291">
    <property type="entry name" value="NAD(P)-bd_dom_sf"/>
</dbReference>
<dbReference type="InterPro" id="IPR028939">
    <property type="entry name" value="P5C_Rdtase_cat_N"/>
</dbReference>
<evidence type="ECO:0000256" key="4">
    <source>
        <dbReference type="PIRSR" id="PIRSR000193-1"/>
    </source>
</evidence>
<keyword evidence="5" id="KW-0641">Proline biosynthesis</keyword>
<dbReference type="EMBL" id="MCBQ01012458">
    <property type="protein sequence ID" value="RKF65253.1"/>
    <property type="molecule type" value="Genomic_DNA"/>
</dbReference>
<feature type="domain" description="Pyrroline-5-carboxylate reductase dimerisation" evidence="8">
    <location>
        <begin position="179"/>
        <end position="280"/>
    </location>
</feature>
<dbReference type="PROSITE" id="PS00521">
    <property type="entry name" value="P5CR"/>
    <property type="match status" value="1"/>
</dbReference>
<dbReference type="UniPathway" id="UPA00098">
    <property type="reaction ID" value="UER00361"/>
</dbReference>
<reference evidence="9 10" key="1">
    <citation type="journal article" date="2018" name="BMC Genomics">
        <title>Comparative genome analyses reveal sequence features reflecting distinct modes of host-adaptation between dicot and monocot powdery mildew.</title>
        <authorList>
            <person name="Wu Y."/>
            <person name="Ma X."/>
            <person name="Pan Z."/>
            <person name="Kale S.D."/>
            <person name="Song Y."/>
            <person name="King H."/>
            <person name="Zhang Q."/>
            <person name="Presley C."/>
            <person name="Deng X."/>
            <person name="Wei C.I."/>
            <person name="Xiao S."/>
        </authorList>
    </citation>
    <scope>NUCLEOTIDE SEQUENCE [LARGE SCALE GENOMIC DNA]</scope>
    <source>
        <strain evidence="9">UMSG3</strain>
    </source>
</reference>
<dbReference type="PANTHER" id="PTHR11645">
    <property type="entry name" value="PYRROLINE-5-CARBOXYLATE REDUCTASE"/>
    <property type="match status" value="1"/>
</dbReference>
<dbReference type="PIRSF" id="PIRSF000193">
    <property type="entry name" value="Pyrrol-5-carb_rd"/>
    <property type="match status" value="1"/>
</dbReference>
<dbReference type="Pfam" id="PF03807">
    <property type="entry name" value="F420_oxidored"/>
    <property type="match status" value="1"/>
</dbReference>
<evidence type="ECO:0000313" key="9">
    <source>
        <dbReference type="EMBL" id="RKF65253.1"/>
    </source>
</evidence>
<keyword evidence="5" id="KW-0028">Amino-acid biosynthesis</keyword>
<dbReference type="Pfam" id="PF14748">
    <property type="entry name" value="P5CR_dimer"/>
    <property type="match status" value="1"/>
</dbReference>
<comment type="similarity">
    <text evidence="1 5">Belongs to the pyrroline-5-carboxylate reductase family.</text>
</comment>
<organism evidence="9 10">
    <name type="scientific">Golovinomyces cichoracearum</name>
    <dbReference type="NCBI Taxonomy" id="62708"/>
    <lineage>
        <taxon>Eukaryota</taxon>
        <taxon>Fungi</taxon>
        <taxon>Dikarya</taxon>
        <taxon>Ascomycota</taxon>
        <taxon>Pezizomycotina</taxon>
        <taxon>Leotiomycetes</taxon>
        <taxon>Erysiphales</taxon>
        <taxon>Erysiphaceae</taxon>
        <taxon>Golovinomyces</taxon>
    </lineage>
</organism>
<feature type="binding site" evidence="4">
    <location>
        <begin position="8"/>
        <end position="13"/>
    </location>
    <ligand>
        <name>NADP(+)</name>
        <dbReference type="ChEBI" id="CHEBI:58349"/>
    </ligand>
</feature>
<dbReference type="PANTHER" id="PTHR11645:SF0">
    <property type="entry name" value="PYRROLINE-5-CARBOXYLATE REDUCTASE 3"/>
    <property type="match status" value="1"/>
</dbReference>
<dbReference type="SUPFAM" id="SSF51735">
    <property type="entry name" value="NAD(P)-binding Rossmann-fold domains"/>
    <property type="match status" value="1"/>
</dbReference>
<evidence type="ECO:0000256" key="6">
    <source>
        <dbReference type="SAM" id="SignalP"/>
    </source>
</evidence>
<evidence type="ECO:0000256" key="1">
    <source>
        <dbReference type="ARBA" id="ARBA00005525"/>
    </source>
</evidence>
<dbReference type="InterPro" id="IPR029036">
    <property type="entry name" value="P5CR_dimer"/>
</dbReference>
<evidence type="ECO:0000256" key="3">
    <source>
        <dbReference type="ARBA" id="ARBA00023002"/>
    </source>
</evidence>
<gene>
    <name evidence="9" type="ORF">GcM3_124001</name>
</gene>
<evidence type="ECO:0000256" key="2">
    <source>
        <dbReference type="ARBA" id="ARBA00022857"/>
    </source>
</evidence>
<feature type="signal peptide" evidence="6">
    <location>
        <begin position="1"/>
        <end position="16"/>
    </location>
</feature>
<dbReference type="InterPro" id="IPR053790">
    <property type="entry name" value="P5CR-like_CS"/>
</dbReference>
<keyword evidence="6" id="KW-0732">Signal</keyword>
<protein>
    <recommendedName>
        <fullName evidence="5">Pyrroline-5-carboxylate reductase</fullName>
        <ecNumber evidence="5">1.5.1.2</ecNumber>
    </recommendedName>
</protein>
<dbReference type="Gene3D" id="3.40.50.720">
    <property type="entry name" value="NAD(P)-binding Rossmann-like Domain"/>
    <property type="match status" value="1"/>
</dbReference>
<dbReference type="Proteomes" id="UP000283383">
    <property type="component" value="Unassembled WGS sequence"/>
</dbReference>
<dbReference type="EC" id="1.5.1.2" evidence="5"/>
<name>A0A420I6A9_9PEZI</name>
<proteinExistence type="inferred from homology"/>
<dbReference type="InterPro" id="IPR000304">
    <property type="entry name" value="Pyrroline-COOH_reductase"/>
</dbReference>
<evidence type="ECO:0000313" key="10">
    <source>
        <dbReference type="Proteomes" id="UP000283383"/>
    </source>
</evidence>
<sequence length="286" mass="30362">MGKTLVILGCGNLGTAILSGVLSSIQSNVNNGENKISNVIACVRQQKSAERIKTVLGPSLLQYVEIRQGTSHQDVVAKGDFIILGCKPYMVHEIFRNPEMREALREKVLISVCAGVTVTQIYELVGRSTCTVIRVMPNVASSVHQSMSVIESSEIPEQDSSLVTWIFSQIGSVTHLPNSQMDTATALCGSGPAFFAVVLESAIDGAVTMGMPRDEATRIAAQSMRGAAELILAGDHPAILKDRVSSPGGCTTKGLLVLEEGAVRGHVARAVREAATAARSLSHPNR</sequence>
<evidence type="ECO:0000259" key="8">
    <source>
        <dbReference type="Pfam" id="PF14748"/>
    </source>
</evidence>
<dbReference type="AlphaFoldDB" id="A0A420I6A9"/>
<comment type="pathway">
    <text evidence="5">Amino-acid biosynthesis; L-proline biosynthesis; L-proline from L-glutamate 5-semialdehyde: step 1/1.</text>
</comment>
<accession>A0A420I6A9</accession>
<dbReference type="STRING" id="62708.A0A420I6A9"/>
<comment type="caution">
    <text evidence="9">The sequence shown here is derived from an EMBL/GenBank/DDBJ whole genome shotgun (WGS) entry which is preliminary data.</text>
</comment>
<keyword evidence="10" id="KW-1185">Reference proteome</keyword>
<dbReference type="SUPFAM" id="SSF48179">
    <property type="entry name" value="6-phosphogluconate dehydrogenase C-terminal domain-like"/>
    <property type="match status" value="1"/>
</dbReference>